<organism evidence="1 2">
    <name type="scientific">Novosphingobium marinum</name>
    <dbReference type="NCBI Taxonomy" id="1514948"/>
    <lineage>
        <taxon>Bacteria</taxon>
        <taxon>Pseudomonadati</taxon>
        <taxon>Pseudomonadota</taxon>
        <taxon>Alphaproteobacteria</taxon>
        <taxon>Sphingomonadales</taxon>
        <taxon>Sphingomonadaceae</taxon>
        <taxon>Novosphingobium</taxon>
    </lineage>
</organism>
<dbReference type="RefSeq" id="WP_179408274.1">
    <property type="nucleotide sequence ID" value="NZ_BMGF01000005.1"/>
</dbReference>
<protein>
    <submittedName>
        <fullName evidence="1">Uncharacterized protein</fullName>
    </submittedName>
</protein>
<comment type="caution">
    <text evidence="1">The sequence shown here is derived from an EMBL/GenBank/DDBJ whole genome shotgun (WGS) entry which is preliminary data.</text>
</comment>
<dbReference type="EMBL" id="JACBZF010000005">
    <property type="protein sequence ID" value="NYH96431.1"/>
    <property type="molecule type" value="Genomic_DNA"/>
</dbReference>
<accession>A0A7Y9XXI7</accession>
<evidence type="ECO:0000313" key="1">
    <source>
        <dbReference type="EMBL" id="NYH96431.1"/>
    </source>
</evidence>
<reference evidence="1 2" key="1">
    <citation type="submission" date="2020-07" db="EMBL/GenBank/DDBJ databases">
        <title>Genomic Encyclopedia of Type Strains, Phase IV (KMG-IV): sequencing the most valuable type-strain genomes for metagenomic binning, comparative biology and taxonomic classification.</title>
        <authorList>
            <person name="Goeker M."/>
        </authorList>
    </citation>
    <scope>NUCLEOTIDE SEQUENCE [LARGE SCALE GENOMIC DNA]</scope>
    <source>
        <strain evidence="1 2">DSM 29043</strain>
    </source>
</reference>
<name>A0A7Y9XXI7_9SPHN</name>
<gene>
    <name evidence="1" type="ORF">FHS75_002770</name>
</gene>
<dbReference type="AlphaFoldDB" id="A0A7Y9XXI7"/>
<dbReference type="Proteomes" id="UP000522081">
    <property type="component" value="Unassembled WGS sequence"/>
</dbReference>
<keyword evidence="2" id="KW-1185">Reference proteome</keyword>
<sequence length="386" mass="38951">MTARAARKGQPLVVLCLLLGSWVAARGVILSDAFLPEADRIAATAPVTDVEASVSANTVAGGVSSEAWPSEVAPSEAPGWTAPAMPLTWPEGQRPAPLSSFSGSSQNVRGFGPDAAIPGAAGDRKVRQAIGHQVLWMAALSHMPVPEFVNAAPAPRSAGAPFAEPHRAKRWSGDGWLLLREGGGAGGLAAAPGAPTYGASQIGAVARYRLGGSKAAPTAYVRATAALNGTGEREVAAGFSVRPVSGIPVVAAAEGRVSERPGRTEVRPAAMLVTQLPPADLPGGLRGEAYAQGGYVGGRDATFFADGQVRVDKRIAGVGEFDLRAGLGAWGGAQEGAARLDAGPTATLGVPISQGASARLGIDWRVRIAGDATPGSGPALTLSAGF</sequence>
<evidence type="ECO:0000313" key="2">
    <source>
        <dbReference type="Proteomes" id="UP000522081"/>
    </source>
</evidence>
<proteinExistence type="predicted"/>